<keyword evidence="1" id="KW-0812">Transmembrane</keyword>
<proteinExistence type="predicted"/>
<dbReference type="EMBL" id="PYOP01000027">
    <property type="protein sequence ID" value="PSW93533.1"/>
    <property type="molecule type" value="Genomic_DNA"/>
</dbReference>
<accession>A0A0D8P358</accession>
<evidence type="ECO:0000313" key="4">
    <source>
        <dbReference type="Proteomes" id="UP000241190"/>
    </source>
</evidence>
<sequence>MMRTLATVVAVDTGHITVSCQQQTSCGHCASSDSCGTGIVTKAMPGRSHQINIVTDKKITLGQVVEIGLSERSMLSSALLVYMLPLLFLVGGSLIGQYVFIDLAGSNQLGVIVSAAVATTVGLMIARHYAKRFDGDSAYKPSLIRVLGVPISADKLINAASKDSD</sequence>
<name>A0A0D8P358_9GAMM</name>
<dbReference type="EMBL" id="PYLW01000017">
    <property type="protein sequence ID" value="PSV94621.1"/>
    <property type="molecule type" value="Genomic_DNA"/>
</dbReference>
<dbReference type="PIRSF" id="PIRSF004923">
    <property type="entry name" value="RseC"/>
    <property type="match status" value="1"/>
</dbReference>
<feature type="transmembrane region" description="Helical" evidence="1">
    <location>
        <begin position="79"/>
        <end position="101"/>
    </location>
</feature>
<dbReference type="InterPro" id="IPR026268">
    <property type="entry name" value="RseC"/>
</dbReference>
<evidence type="ECO:0000256" key="1">
    <source>
        <dbReference type="SAM" id="Phobius"/>
    </source>
</evidence>
<comment type="caution">
    <text evidence="2">The sequence shown here is derived from an EMBL/GenBank/DDBJ whole genome shotgun (WGS) entry which is preliminary data.</text>
</comment>
<dbReference type="Proteomes" id="UP000241190">
    <property type="component" value="Unassembled WGS sequence"/>
</dbReference>
<protein>
    <submittedName>
        <fullName evidence="2">Transcriptional regulator</fullName>
    </submittedName>
</protein>
<gene>
    <name evidence="2" type="ORF">C9I88_14430</name>
    <name evidence="3" type="ORF">C9J52_15145</name>
</gene>
<dbReference type="AlphaFoldDB" id="A0A0D8P358"/>
<evidence type="ECO:0000313" key="3">
    <source>
        <dbReference type="EMBL" id="PSW93533.1"/>
    </source>
</evidence>
<organism evidence="2 5">
    <name type="scientific">Photobacterium iliopiscarium</name>
    <dbReference type="NCBI Taxonomy" id="56192"/>
    <lineage>
        <taxon>Bacteria</taxon>
        <taxon>Pseudomonadati</taxon>
        <taxon>Pseudomonadota</taxon>
        <taxon>Gammaproteobacteria</taxon>
        <taxon>Vibrionales</taxon>
        <taxon>Vibrionaceae</taxon>
        <taxon>Photobacterium</taxon>
    </lineage>
</organism>
<reference evidence="2 5" key="1">
    <citation type="submission" date="2018-01" db="EMBL/GenBank/DDBJ databases">
        <title>Whole genome sequencing of Histamine producing bacteria.</title>
        <authorList>
            <person name="Butler K."/>
        </authorList>
    </citation>
    <scope>NUCLEOTIDE SEQUENCE [LARGE SCALE GENOMIC DNA]</scope>
    <source>
        <strain evidence="3 4">ATCC 51761</strain>
        <strain evidence="2 5">NCIMB 13481</strain>
    </source>
</reference>
<dbReference type="Pfam" id="PF04246">
    <property type="entry name" value="RseC_MucC"/>
    <property type="match status" value="1"/>
</dbReference>
<evidence type="ECO:0000313" key="2">
    <source>
        <dbReference type="EMBL" id="PSV94621.1"/>
    </source>
</evidence>
<dbReference type="GeneID" id="93549906"/>
<dbReference type="Proteomes" id="UP000241954">
    <property type="component" value="Unassembled WGS sequence"/>
</dbReference>
<dbReference type="OrthoDB" id="9795854at2"/>
<keyword evidence="1" id="KW-1133">Transmembrane helix</keyword>
<dbReference type="PANTHER" id="PTHR35867">
    <property type="entry name" value="PROTEIN RSEC"/>
    <property type="match status" value="1"/>
</dbReference>
<dbReference type="PANTHER" id="PTHR35867:SF1">
    <property type="entry name" value="PROTEIN RSEC"/>
    <property type="match status" value="1"/>
</dbReference>
<dbReference type="InterPro" id="IPR007359">
    <property type="entry name" value="SigmaE_reg_RseC_MucC"/>
</dbReference>
<dbReference type="STRING" id="56192.UB38_10735"/>
<keyword evidence="4" id="KW-1185">Reference proteome</keyword>
<feature type="transmembrane region" description="Helical" evidence="1">
    <location>
        <begin position="107"/>
        <end position="126"/>
    </location>
</feature>
<dbReference type="RefSeq" id="WP_045037834.1">
    <property type="nucleotide sequence ID" value="NZ_JZSR01000028.1"/>
</dbReference>
<evidence type="ECO:0000313" key="5">
    <source>
        <dbReference type="Proteomes" id="UP000241954"/>
    </source>
</evidence>
<keyword evidence="1" id="KW-0472">Membrane</keyword>